<reference evidence="6 7" key="1">
    <citation type="submission" date="2021-10" db="EMBL/GenBank/DDBJ databases">
        <title>Anaerobic single-cell dispensing facilitates the cultivation of human gut bacteria.</title>
        <authorList>
            <person name="Afrizal A."/>
        </authorList>
    </citation>
    <scope>NUCLEOTIDE SEQUENCE [LARGE SCALE GENOMIC DNA]</scope>
    <source>
        <strain evidence="6 7">CLA-AA-H270</strain>
    </source>
</reference>
<dbReference type="Pfam" id="PF13514">
    <property type="entry name" value="AAA_27"/>
    <property type="match status" value="1"/>
</dbReference>
<protein>
    <recommendedName>
        <fullName evidence="3">Nuclease SbcCD subunit C</fullName>
    </recommendedName>
</protein>
<comment type="caution">
    <text evidence="6">The sequence shown here is derived from an EMBL/GenBank/DDBJ whole genome shotgun (WGS) entry which is preliminary data.</text>
</comment>
<sequence length="637" mass="72594">MKIELKSLDLVHFKCFPKLHLDFHEGVNNIYGENAAGKTSVYDALTWLLFNKDSAGGARPDIKPHHAPAGTMPEVTAVLEVDGELIKLRKVLREKWEKPRGSSIERYAGDTRDYYIDDVPLAENEYKRRIAELIDEQQFKLLTDVWAVTSKMHWKDRRTLLAEICGLPEDKQLLAAAPQFAELTEKVGRRTVDEYKSVLVKRRKDMNANLNTLPVRVDECSRMVTELESLAFAAAHSESDRLQAERERVQGELVKLTNDTLAAQAKNERDALKNQLTELEVENNAHLASQRVPVEDKTDELRRALSERKQDVDRLQRTIDHEKQYIAGGETRLNDYRARWRAIDAEEFTETVCPTCHQPLPAEQVAEAREAFAAHQQQRKDTLLEDSKLVKQGIAAAQERLANAETALKSAQDEVQKAQIALDGYTPPVITEPENLPDYDRRRNAIQMLITDTEKRLDRLNSDTAAEKTRLETEHAELTRRKLESDAVLAKEQTLADTKKRIAELQTEQRKAAAEVEQMDRLIAMCEEFTRYRVQAITESVNSKFRLTRWRLFTEQVNGGLADCCEPMDRNGSTFEGTNNAMKINIGMDIIDTLSAHFGRRVPLFVDNAESVTQLQPIGSQVVRLVVSEQDKELRIE</sequence>
<accession>A0AAW4W1A8</accession>
<evidence type="ECO:0000313" key="7">
    <source>
        <dbReference type="Proteomes" id="UP001298753"/>
    </source>
</evidence>
<keyword evidence="4" id="KW-0175">Coiled coil</keyword>
<dbReference type="AlphaFoldDB" id="A0AAW4W1A8"/>
<comment type="similarity">
    <text evidence="1">Belongs to the SMC family. SbcC subfamily.</text>
</comment>
<feature type="coiled-coil region" evidence="4">
    <location>
        <begin position="394"/>
        <end position="421"/>
    </location>
</feature>
<feature type="domain" description="YhaN AAA" evidence="5">
    <location>
        <begin position="5"/>
        <end position="50"/>
    </location>
</feature>
<dbReference type="EMBL" id="JAJEPX010000013">
    <property type="protein sequence ID" value="MCC2176684.1"/>
    <property type="molecule type" value="Genomic_DNA"/>
</dbReference>
<feature type="coiled-coil region" evidence="4">
    <location>
        <begin position="239"/>
        <end position="318"/>
    </location>
</feature>
<gene>
    <name evidence="6" type="ORF">LKD22_06040</name>
</gene>
<dbReference type="SUPFAM" id="SSF75712">
    <property type="entry name" value="Rad50 coiled-coil Zn hook"/>
    <property type="match status" value="1"/>
</dbReference>
<dbReference type="PANTHER" id="PTHR32114">
    <property type="entry name" value="ABC TRANSPORTER ABCH.3"/>
    <property type="match status" value="1"/>
</dbReference>
<evidence type="ECO:0000256" key="2">
    <source>
        <dbReference type="ARBA" id="ARBA00011322"/>
    </source>
</evidence>
<feature type="coiled-coil region" evidence="4">
    <location>
        <begin position="461"/>
        <end position="522"/>
    </location>
</feature>
<dbReference type="GO" id="GO:0006302">
    <property type="term" value="P:double-strand break repair"/>
    <property type="evidence" value="ECO:0007669"/>
    <property type="project" value="InterPro"/>
</dbReference>
<keyword evidence="7" id="KW-1185">Reference proteome</keyword>
<dbReference type="GO" id="GO:0016887">
    <property type="term" value="F:ATP hydrolysis activity"/>
    <property type="evidence" value="ECO:0007669"/>
    <property type="project" value="InterPro"/>
</dbReference>
<evidence type="ECO:0000259" key="5">
    <source>
        <dbReference type="Pfam" id="PF13514"/>
    </source>
</evidence>
<dbReference type="Gene3D" id="3.40.50.300">
    <property type="entry name" value="P-loop containing nucleotide triphosphate hydrolases"/>
    <property type="match status" value="1"/>
</dbReference>
<evidence type="ECO:0000313" key="6">
    <source>
        <dbReference type="EMBL" id="MCC2176684.1"/>
    </source>
</evidence>
<evidence type="ECO:0000256" key="1">
    <source>
        <dbReference type="ARBA" id="ARBA00006930"/>
    </source>
</evidence>
<proteinExistence type="inferred from homology"/>
<dbReference type="RefSeq" id="WP_227600547.1">
    <property type="nucleotide sequence ID" value="NZ_JAJEPX010000013.1"/>
</dbReference>
<comment type="subunit">
    <text evidence="2">Heterodimer of SbcC and SbcD.</text>
</comment>
<dbReference type="Proteomes" id="UP001298753">
    <property type="component" value="Unassembled WGS sequence"/>
</dbReference>
<dbReference type="InterPro" id="IPR038734">
    <property type="entry name" value="YhaN_AAA"/>
</dbReference>
<organism evidence="6 7">
    <name type="scientific">Agathobaculum butyriciproducens</name>
    <dbReference type="NCBI Taxonomy" id="1628085"/>
    <lineage>
        <taxon>Bacteria</taxon>
        <taxon>Bacillati</taxon>
        <taxon>Bacillota</taxon>
        <taxon>Clostridia</taxon>
        <taxon>Eubacteriales</taxon>
        <taxon>Butyricicoccaceae</taxon>
        <taxon>Agathobaculum</taxon>
    </lineage>
</organism>
<dbReference type="PANTHER" id="PTHR32114:SF2">
    <property type="entry name" value="ABC TRANSPORTER ABCH.3"/>
    <property type="match status" value="1"/>
</dbReference>
<evidence type="ECO:0000256" key="3">
    <source>
        <dbReference type="ARBA" id="ARBA00013368"/>
    </source>
</evidence>
<dbReference type="Gene3D" id="1.10.287.510">
    <property type="entry name" value="Helix hairpin bin"/>
    <property type="match status" value="1"/>
</dbReference>
<dbReference type="SUPFAM" id="SSF52540">
    <property type="entry name" value="P-loop containing nucleoside triphosphate hydrolases"/>
    <property type="match status" value="1"/>
</dbReference>
<evidence type="ECO:0000256" key="4">
    <source>
        <dbReference type="SAM" id="Coils"/>
    </source>
</evidence>
<dbReference type="InterPro" id="IPR027417">
    <property type="entry name" value="P-loop_NTPase"/>
</dbReference>
<dbReference type="GeneID" id="98659918"/>
<name>A0AAW4W1A8_9FIRM</name>